<keyword evidence="4" id="KW-0472">Membrane</keyword>
<dbReference type="PANTHER" id="PTHR30429:SF0">
    <property type="entry name" value="METHIONINE-BINDING LIPOPROTEIN METQ"/>
    <property type="match status" value="1"/>
</dbReference>
<keyword evidence="5" id="KW-0564">Palmitate</keyword>
<dbReference type="InterPro" id="IPR004872">
    <property type="entry name" value="Lipoprotein_NlpA"/>
</dbReference>
<evidence type="ECO:0000256" key="1">
    <source>
        <dbReference type="ARBA" id="ARBA00004635"/>
    </source>
</evidence>
<comment type="caution">
    <text evidence="7">The sequence shown here is derived from an EMBL/GenBank/DDBJ whole genome shotgun (WGS) entry which is preliminary data.</text>
</comment>
<proteinExistence type="inferred from homology"/>
<dbReference type="Proteomes" id="UP000579136">
    <property type="component" value="Unassembled WGS sequence"/>
</dbReference>
<evidence type="ECO:0000256" key="2">
    <source>
        <dbReference type="ARBA" id="ARBA00008973"/>
    </source>
</evidence>
<comment type="similarity">
    <text evidence="2">Belongs to the NlpA lipoprotein family.</text>
</comment>
<protein>
    <submittedName>
        <fullName evidence="7">D-methionine transport system substrate-binding protein</fullName>
    </submittedName>
</protein>
<dbReference type="GO" id="GO:0016020">
    <property type="term" value="C:membrane"/>
    <property type="evidence" value="ECO:0007669"/>
    <property type="project" value="UniProtKB-SubCell"/>
</dbReference>
<dbReference type="Gene3D" id="3.40.190.10">
    <property type="entry name" value="Periplasmic binding protein-like II"/>
    <property type="match status" value="2"/>
</dbReference>
<accession>A0A9Q2CZJ8</accession>
<evidence type="ECO:0000256" key="3">
    <source>
        <dbReference type="ARBA" id="ARBA00022729"/>
    </source>
</evidence>
<keyword evidence="3" id="KW-0732">Signal</keyword>
<keyword evidence="8" id="KW-1185">Reference proteome</keyword>
<keyword evidence="6" id="KW-0449">Lipoprotein</keyword>
<dbReference type="SUPFAM" id="SSF53850">
    <property type="entry name" value="Periplasmic binding protein-like II"/>
    <property type="match status" value="1"/>
</dbReference>
<dbReference type="RefSeq" id="WP_183673851.1">
    <property type="nucleotide sequence ID" value="NZ_CBCRYX010000007.1"/>
</dbReference>
<sequence>MKGIIQFLVGTLIVVFLSWFLLQEKAEEKIVIGATSGPFTDMVEKAIRPELEDMGYTVEVVEYSDWIQPNTALENGDLDANLFQNITFMNDYNDKNDANLIDLIQVPTAPMGLYSGKYDSLEEIESGSEVALPPDPTNMSRAFMVLDDAGLIKLKEDVDIFDITEDDIIENNKNLKFVFQDAGQLPRSVDQIGLSLVPGNFALASDMKLEDALVLEKMSKYFRNRIVVNDDLASDKVREDLIKAVQSEGFNEVIDEEFKGFDKPEDE</sequence>
<evidence type="ECO:0000256" key="5">
    <source>
        <dbReference type="ARBA" id="ARBA00023139"/>
    </source>
</evidence>
<reference evidence="7 8" key="1">
    <citation type="submission" date="2020-08" db="EMBL/GenBank/DDBJ databases">
        <title>Genomic Encyclopedia of Type Strains, Phase IV (KMG-IV): sequencing the most valuable type-strain genomes for metagenomic binning, comparative biology and taxonomic classification.</title>
        <authorList>
            <person name="Goeker M."/>
        </authorList>
    </citation>
    <scope>NUCLEOTIDE SEQUENCE [LARGE SCALE GENOMIC DNA]</scope>
    <source>
        <strain evidence="7 8">DSM 19163</strain>
    </source>
</reference>
<evidence type="ECO:0000256" key="4">
    <source>
        <dbReference type="ARBA" id="ARBA00023136"/>
    </source>
</evidence>
<dbReference type="AlphaFoldDB" id="A0A9Q2CZJ8"/>
<comment type="subcellular location">
    <subcellularLocation>
        <location evidence="1">Membrane</location>
        <topology evidence="1">Lipid-anchor</topology>
    </subcellularLocation>
</comment>
<dbReference type="Pfam" id="PF03180">
    <property type="entry name" value="Lipoprotein_9"/>
    <property type="match status" value="1"/>
</dbReference>
<evidence type="ECO:0000256" key="6">
    <source>
        <dbReference type="ARBA" id="ARBA00023288"/>
    </source>
</evidence>
<evidence type="ECO:0000313" key="7">
    <source>
        <dbReference type="EMBL" id="MBB5176020.1"/>
    </source>
</evidence>
<evidence type="ECO:0000313" key="8">
    <source>
        <dbReference type="Proteomes" id="UP000579136"/>
    </source>
</evidence>
<gene>
    <name evidence="7" type="ORF">HNQ45_000904</name>
</gene>
<name>A0A9Q2CZJ8_9STAP</name>
<dbReference type="PANTHER" id="PTHR30429">
    <property type="entry name" value="D-METHIONINE-BINDING LIPOPROTEIN METQ"/>
    <property type="match status" value="1"/>
</dbReference>
<dbReference type="EMBL" id="JACHHF010000004">
    <property type="protein sequence ID" value="MBB5176020.1"/>
    <property type="molecule type" value="Genomic_DNA"/>
</dbReference>
<organism evidence="7 8">
    <name type="scientific">Nosocomiicoccus ampullae</name>
    <dbReference type="NCBI Taxonomy" id="489910"/>
    <lineage>
        <taxon>Bacteria</taxon>
        <taxon>Bacillati</taxon>
        <taxon>Bacillota</taxon>
        <taxon>Bacilli</taxon>
        <taxon>Bacillales</taxon>
        <taxon>Staphylococcaceae</taxon>
        <taxon>Nosocomiicoccus</taxon>
    </lineage>
</organism>